<reference evidence="1" key="2">
    <citation type="journal article" date="2022" name="Microb. Genom.">
        <title>A chromosome-scale genome assembly of the tomato pathogen Cladosporium fulvum reveals a compartmentalized genome architecture and the presence of a dispensable chromosome.</title>
        <authorList>
            <person name="Zaccaron A.Z."/>
            <person name="Chen L.H."/>
            <person name="Samaras A."/>
            <person name="Stergiopoulos I."/>
        </authorList>
    </citation>
    <scope>NUCLEOTIDE SEQUENCE</scope>
    <source>
        <strain evidence="1">Race5_Kim</strain>
    </source>
</reference>
<evidence type="ECO:0000313" key="2">
    <source>
        <dbReference type="Proteomes" id="UP000756132"/>
    </source>
</evidence>
<dbReference type="Proteomes" id="UP000756132">
    <property type="component" value="Chromosome 4"/>
</dbReference>
<reference evidence="1" key="1">
    <citation type="submission" date="2021-12" db="EMBL/GenBank/DDBJ databases">
        <authorList>
            <person name="Zaccaron A."/>
            <person name="Stergiopoulos I."/>
        </authorList>
    </citation>
    <scope>NUCLEOTIDE SEQUENCE</scope>
    <source>
        <strain evidence="1">Race5_Kim</strain>
    </source>
</reference>
<dbReference type="EMBL" id="CP090166">
    <property type="protein sequence ID" value="UJO17125.1"/>
    <property type="molecule type" value="Genomic_DNA"/>
</dbReference>
<organism evidence="1 2">
    <name type="scientific">Passalora fulva</name>
    <name type="common">Tomato leaf mold</name>
    <name type="synonym">Cladosporium fulvum</name>
    <dbReference type="NCBI Taxonomy" id="5499"/>
    <lineage>
        <taxon>Eukaryota</taxon>
        <taxon>Fungi</taxon>
        <taxon>Dikarya</taxon>
        <taxon>Ascomycota</taxon>
        <taxon>Pezizomycotina</taxon>
        <taxon>Dothideomycetes</taxon>
        <taxon>Dothideomycetidae</taxon>
        <taxon>Mycosphaerellales</taxon>
        <taxon>Mycosphaerellaceae</taxon>
        <taxon>Fulvia</taxon>
    </lineage>
</organism>
<keyword evidence="2" id="KW-1185">Reference proteome</keyword>
<dbReference type="RefSeq" id="XP_047761491.1">
    <property type="nucleotide sequence ID" value="XM_047903228.1"/>
</dbReference>
<protein>
    <submittedName>
        <fullName evidence="1">Uncharacterized protein</fullName>
    </submittedName>
</protein>
<proteinExistence type="predicted"/>
<sequence length="600" mass="69734">MQVYHRPTHSSPQAKALHDVVYNNEDIVHLVLTKIPLAYLRYKRLVMSKATVGYVGILKSLDFHIENHPDIGRFIGLHNNFGTRWRAAGDPRSRRQLIINEVEHSPEHELIIKAFFRQLYTGQLNASLVPFICCGCLDVATNFTGVGNWETDRHLGFCRQCYITLCELDKMSLESLDKCWLGVIPEWEKHNSSLIKWSNDMANPYVEGSESERLASELFWTALTDIKYTSRSWLRWNLCCHMIDRLWYQITVDWAGGLTTEPFSWGSRLGINDFVGNYGATRVVSGRLAELAGADKIVQDMLLVADGSISGSHVRNSRHIRDRLLSTGWTAGEVGRVYCLLAAERKNRRTGLMLTARVHGTGDTRATSDRSFDLRLVNQIWVSLRPGTSFEAVWHDLEHTLADAVCREVLRMWESAVNDDWREYIDLINHGRDPFLDRGRTFDDISDYILTHCPNHSQSWVNIFQYFIDLDEPRHSDIDTALNVWLYMSAEDFWWRYVEDAVFSTRERLFLRSHHILYRTHMNGQQRYPRPPLIVERMNTRRASGVRDNTAPYYELYEFKDQAWSLSPPLRFGKRRDMAWLCRRTSCPCHQYGSQGRTEE</sequence>
<dbReference type="KEGG" id="ffu:CLAFUR5_04080"/>
<accession>A0A9Q8LGU0</accession>
<dbReference type="AlphaFoldDB" id="A0A9Q8LGU0"/>
<dbReference type="GeneID" id="71983958"/>
<name>A0A9Q8LGU0_PASFU</name>
<gene>
    <name evidence="1" type="ORF">CLAFUR5_04080</name>
</gene>
<evidence type="ECO:0000313" key="1">
    <source>
        <dbReference type="EMBL" id="UJO17125.1"/>
    </source>
</evidence>